<dbReference type="PRINTS" id="PR00035">
    <property type="entry name" value="HTHGNTR"/>
</dbReference>
<dbReference type="PROSITE" id="PS50949">
    <property type="entry name" value="HTH_GNTR"/>
    <property type="match status" value="1"/>
</dbReference>
<sequence length="237" mass="25631">MEALTRIPLSEKAAQALLSEITSGRWQIGDQLPGEMALAAELHVGRSTIREAIRLLAARGVLSTQQGVGVFLTATAPHEPWDRLAQIAAIAEVMQVRVAIESRAAALAAQWHREDDATAIGDALAERNALLNDTASNLASADIRLHRRIVAASHNTLLLFLFDSMEQRLITSMTELLTLMPVDQHDADDHTAVVNAILNRQPREAEDLARQHLLGLTEDLAGLPAVSEGITPATRGE</sequence>
<dbReference type="Proteomes" id="UP000216063">
    <property type="component" value="Unassembled WGS sequence"/>
</dbReference>
<dbReference type="SUPFAM" id="SSF46785">
    <property type="entry name" value="Winged helix' DNA-binding domain"/>
    <property type="match status" value="1"/>
</dbReference>
<evidence type="ECO:0000256" key="3">
    <source>
        <dbReference type="ARBA" id="ARBA00023163"/>
    </source>
</evidence>
<protein>
    <submittedName>
        <fullName evidence="5">GntR family transcriptional regulator</fullName>
    </submittedName>
</protein>
<dbReference type="Gene3D" id="1.20.120.530">
    <property type="entry name" value="GntR ligand-binding domain-like"/>
    <property type="match status" value="1"/>
</dbReference>
<dbReference type="InterPro" id="IPR000524">
    <property type="entry name" value="Tscrpt_reg_HTH_GntR"/>
</dbReference>
<keyword evidence="1" id="KW-0805">Transcription regulation</keyword>
<dbReference type="CDD" id="cd07377">
    <property type="entry name" value="WHTH_GntR"/>
    <property type="match status" value="1"/>
</dbReference>
<dbReference type="Pfam" id="PF07729">
    <property type="entry name" value="FCD"/>
    <property type="match status" value="1"/>
</dbReference>
<dbReference type="AlphaFoldDB" id="A0A255D717"/>
<evidence type="ECO:0000256" key="1">
    <source>
        <dbReference type="ARBA" id="ARBA00023015"/>
    </source>
</evidence>
<evidence type="ECO:0000313" key="6">
    <source>
        <dbReference type="Proteomes" id="UP000216063"/>
    </source>
</evidence>
<proteinExistence type="predicted"/>
<dbReference type="SMART" id="SM00895">
    <property type="entry name" value="FCD"/>
    <property type="match status" value="1"/>
</dbReference>
<keyword evidence="3" id="KW-0804">Transcription</keyword>
<dbReference type="InterPro" id="IPR011711">
    <property type="entry name" value="GntR_C"/>
</dbReference>
<dbReference type="InterPro" id="IPR036388">
    <property type="entry name" value="WH-like_DNA-bd_sf"/>
</dbReference>
<dbReference type="InterPro" id="IPR036390">
    <property type="entry name" value="WH_DNA-bd_sf"/>
</dbReference>
<evidence type="ECO:0000259" key="4">
    <source>
        <dbReference type="PROSITE" id="PS50949"/>
    </source>
</evidence>
<dbReference type="PANTHER" id="PTHR43537:SF47">
    <property type="entry name" value="REGULATORY PROTEIN GNTR HTH"/>
    <property type="match status" value="1"/>
</dbReference>
<dbReference type="EMBL" id="NOZR01000032">
    <property type="protein sequence ID" value="OYN75118.1"/>
    <property type="molecule type" value="Genomic_DNA"/>
</dbReference>
<evidence type="ECO:0000313" key="5">
    <source>
        <dbReference type="EMBL" id="OYN75118.1"/>
    </source>
</evidence>
<dbReference type="PANTHER" id="PTHR43537">
    <property type="entry name" value="TRANSCRIPTIONAL REGULATOR, GNTR FAMILY"/>
    <property type="match status" value="1"/>
</dbReference>
<reference evidence="5 6" key="1">
    <citation type="submission" date="2017-07" db="EMBL/GenBank/DDBJ databases">
        <title>The new phylogeny of genus Mycobacterium.</title>
        <authorList>
            <person name="Tortoli E."/>
            <person name="Trovato A."/>
            <person name="Cirillo D.M."/>
        </authorList>
    </citation>
    <scope>NUCLEOTIDE SEQUENCE [LARGE SCALE GENOMIC DNA]</scope>
    <source>
        <strain evidence="5 6">ATCC 33027</strain>
    </source>
</reference>
<keyword evidence="6" id="KW-1185">Reference proteome</keyword>
<dbReference type="InterPro" id="IPR008920">
    <property type="entry name" value="TF_FadR/GntR_C"/>
</dbReference>
<dbReference type="SUPFAM" id="SSF48008">
    <property type="entry name" value="GntR ligand-binding domain-like"/>
    <property type="match status" value="1"/>
</dbReference>
<keyword evidence="2" id="KW-0238">DNA-binding</keyword>
<feature type="domain" description="HTH gntR-type" evidence="4">
    <location>
        <begin position="7"/>
        <end position="75"/>
    </location>
</feature>
<dbReference type="RefSeq" id="WP_094484132.1">
    <property type="nucleotide sequence ID" value="NZ_NOZR01000032.1"/>
</dbReference>
<dbReference type="SMART" id="SM00345">
    <property type="entry name" value="HTH_GNTR"/>
    <property type="match status" value="1"/>
</dbReference>
<dbReference type="Gene3D" id="1.10.10.10">
    <property type="entry name" value="Winged helix-like DNA-binding domain superfamily/Winged helix DNA-binding domain"/>
    <property type="match status" value="1"/>
</dbReference>
<accession>A0A255D717</accession>
<gene>
    <name evidence="5" type="ORF">CG716_26570</name>
</gene>
<dbReference type="GO" id="GO:0003700">
    <property type="term" value="F:DNA-binding transcription factor activity"/>
    <property type="evidence" value="ECO:0007669"/>
    <property type="project" value="InterPro"/>
</dbReference>
<dbReference type="Pfam" id="PF00392">
    <property type="entry name" value="GntR"/>
    <property type="match status" value="1"/>
</dbReference>
<comment type="caution">
    <text evidence="5">The sequence shown here is derived from an EMBL/GenBank/DDBJ whole genome shotgun (WGS) entry which is preliminary data.</text>
</comment>
<evidence type="ECO:0000256" key="2">
    <source>
        <dbReference type="ARBA" id="ARBA00023125"/>
    </source>
</evidence>
<organism evidence="5 6">
    <name type="scientific">Mycolicibacterium sphagni</name>
    <dbReference type="NCBI Taxonomy" id="1786"/>
    <lineage>
        <taxon>Bacteria</taxon>
        <taxon>Bacillati</taxon>
        <taxon>Actinomycetota</taxon>
        <taxon>Actinomycetes</taxon>
        <taxon>Mycobacteriales</taxon>
        <taxon>Mycobacteriaceae</taxon>
        <taxon>Mycolicibacterium</taxon>
    </lineage>
</organism>
<dbReference type="OrthoDB" id="3575876at2"/>
<dbReference type="GO" id="GO:0003677">
    <property type="term" value="F:DNA binding"/>
    <property type="evidence" value="ECO:0007669"/>
    <property type="project" value="UniProtKB-KW"/>
</dbReference>
<name>A0A255D717_9MYCO</name>